<sequence>MKKYLARLIGTLINIIGIFSSKQAAELAIKLFSTPKKGRKLTTEAHDFLDTAFKEEIDCDGTSIMSYRWIGKKETVLLVHGWESNTFRWRDLIANLKNLNHNIIALDAPAHGNSNGRFFNSLVYSKYIYKVAKKFNATIIIGHSVGGMSTVFSLYKYQLNFIDKLVILGAPSNFTGMFNRYKSMMGYSKKVSNAMDLYVLKHHKYPPDYFSAANFSKSINTKGLIIHDKHDDIIPFSDALDFKSNYKNSKLITTTGYGHSLKFDAVNKHIIDFISY</sequence>
<keyword evidence="2" id="KW-0378">Hydrolase</keyword>
<reference evidence="3" key="1">
    <citation type="journal article" date="2019" name="Int. J. Syst. Evol. Microbiol.">
        <title>The Global Catalogue of Microorganisms (GCM) 10K type strain sequencing project: providing services to taxonomists for standard genome sequencing and annotation.</title>
        <authorList>
            <consortium name="The Broad Institute Genomics Platform"/>
            <consortium name="The Broad Institute Genome Sequencing Center for Infectious Disease"/>
            <person name="Wu L."/>
            <person name="Ma J."/>
        </authorList>
    </citation>
    <scope>NUCLEOTIDE SEQUENCE [LARGE SCALE GENOMIC DNA]</scope>
    <source>
        <strain evidence="3">JCM 17111</strain>
    </source>
</reference>
<dbReference type="InterPro" id="IPR029058">
    <property type="entry name" value="AB_hydrolase_fold"/>
</dbReference>
<feature type="domain" description="AB hydrolase-1" evidence="1">
    <location>
        <begin position="75"/>
        <end position="174"/>
    </location>
</feature>
<dbReference type="Gene3D" id="3.40.50.1820">
    <property type="entry name" value="alpha/beta hydrolase"/>
    <property type="match status" value="1"/>
</dbReference>
<comment type="caution">
    <text evidence="2">The sequence shown here is derived from an EMBL/GenBank/DDBJ whole genome shotgun (WGS) entry which is preliminary data.</text>
</comment>
<dbReference type="PANTHER" id="PTHR43689">
    <property type="entry name" value="HYDROLASE"/>
    <property type="match status" value="1"/>
</dbReference>
<evidence type="ECO:0000313" key="2">
    <source>
        <dbReference type="EMBL" id="GAA3567401.1"/>
    </source>
</evidence>
<dbReference type="Pfam" id="PF00561">
    <property type="entry name" value="Abhydrolase_1"/>
    <property type="match status" value="1"/>
</dbReference>
<dbReference type="PANTHER" id="PTHR43689:SF8">
    <property type="entry name" value="ALPHA_BETA-HYDROLASES SUPERFAMILY PROTEIN"/>
    <property type="match status" value="1"/>
</dbReference>
<dbReference type="Proteomes" id="UP001500954">
    <property type="component" value="Unassembled WGS sequence"/>
</dbReference>
<keyword evidence="3" id="KW-1185">Reference proteome</keyword>
<dbReference type="RefSeq" id="WP_345005500.1">
    <property type="nucleotide sequence ID" value="NZ_BAABCY010000039.1"/>
</dbReference>
<organism evidence="2 3">
    <name type="scientific">Snuella lapsa</name>
    <dbReference type="NCBI Taxonomy" id="870481"/>
    <lineage>
        <taxon>Bacteria</taxon>
        <taxon>Pseudomonadati</taxon>
        <taxon>Bacteroidota</taxon>
        <taxon>Flavobacteriia</taxon>
        <taxon>Flavobacteriales</taxon>
        <taxon>Flavobacteriaceae</taxon>
        <taxon>Snuella</taxon>
    </lineage>
</organism>
<dbReference type="EMBL" id="BAABCY010000039">
    <property type="protein sequence ID" value="GAA3567401.1"/>
    <property type="molecule type" value="Genomic_DNA"/>
</dbReference>
<proteinExistence type="predicted"/>
<gene>
    <name evidence="2" type="ORF">GCM10022395_16910</name>
</gene>
<accession>A0ABP6XJV2</accession>
<dbReference type="SUPFAM" id="SSF53474">
    <property type="entry name" value="alpha/beta-Hydrolases"/>
    <property type="match status" value="1"/>
</dbReference>
<dbReference type="GO" id="GO:0016787">
    <property type="term" value="F:hydrolase activity"/>
    <property type="evidence" value="ECO:0007669"/>
    <property type="project" value="UniProtKB-KW"/>
</dbReference>
<name>A0ABP6XJV2_9FLAO</name>
<dbReference type="InterPro" id="IPR000073">
    <property type="entry name" value="AB_hydrolase_1"/>
</dbReference>
<evidence type="ECO:0000259" key="1">
    <source>
        <dbReference type="Pfam" id="PF00561"/>
    </source>
</evidence>
<protein>
    <submittedName>
        <fullName evidence="2">Alpha/beta fold hydrolase</fullName>
    </submittedName>
</protein>
<evidence type="ECO:0000313" key="3">
    <source>
        <dbReference type="Proteomes" id="UP001500954"/>
    </source>
</evidence>